<name>A0ABP9ID52_9ACTN</name>
<sequence length="97" mass="10086">MQQAPERSRVAGMDIIVLLDDYGRALHLHGKLHAGRPSSFGSQAPGPLTLCGKPTAAMEVLGPRTAGPGVPVYPPSLEGAGERQTVGCPVCARRTAQ</sequence>
<gene>
    <name evidence="2" type="ORF">GCM10023205_78790</name>
</gene>
<accession>A0ABP9ID52</accession>
<dbReference type="Proteomes" id="UP001500466">
    <property type="component" value="Unassembled WGS sequence"/>
</dbReference>
<comment type="caution">
    <text evidence="2">The sequence shown here is derived from an EMBL/GenBank/DDBJ whole genome shotgun (WGS) entry which is preliminary data.</text>
</comment>
<feature type="region of interest" description="Disordered" evidence="1">
    <location>
        <begin position="65"/>
        <end position="84"/>
    </location>
</feature>
<protein>
    <submittedName>
        <fullName evidence="2">Uncharacterized protein</fullName>
    </submittedName>
</protein>
<reference evidence="3" key="1">
    <citation type="journal article" date="2019" name="Int. J. Syst. Evol. Microbiol.">
        <title>The Global Catalogue of Microorganisms (GCM) 10K type strain sequencing project: providing services to taxonomists for standard genome sequencing and annotation.</title>
        <authorList>
            <consortium name="The Broad Institute Genomics Platform"/>
            <consortium name="The Broad Institute Genome Sequencing Center for Infectious Disease"/>
            <person name="Wu L."/>
            <person name="Ma J."/>
        </authorList>
    </citation>
    <scope>NUCLEOTIDE SEQUENCE [LARGE SCALE GENOMIC DNA]</scope>
    <source>
        <strain evidence="3">JCM 17986</strain>
    </source>
</reference>
<dbReference type="EMBL" id="BAABHS010000052">
    <property type="protein sequence ID" value="GAA4994288.1"/>
    <property type="molecule type" value="Genomic_DNA"/>
</dbReference>
<organism evidence="2 3">
    <name type="scientific">Yinghuangia aomiensis</name>
    <dbReference type="NCBI Taxonomy" id="676205"/>
    <lineage>
        <taxon>Bacteria</taxon>
        <taxon>Bacillati</taxon>
        <taxon>Actinomycetota</taxon>
        <taxon>Actinomycetes</taxon>
        <taxon>Kitasatosporales</taxon>
        <taxon>Streptomycetaceae</taxon>
        <taxon>Yinghuangia</taxon>
    </lineage>
</organism>
<proteinExistence type="predicted"/>
<keyword evidence="3" id="KW-1185">Reference proteome</keyword>
<evidence type="ECO:0000313" key="2">
    <source>
        <dbReference type="EMBL" id="GAA4994288.1"/>
    </source>
</evidence>
<evidence type="ECO:0000256" key="1">
    <source>
        <dbReference type="SAM" id="MobiDB-lite"/>
    </source>
</evidence>
<evidence type="ECO:0000313" key="3">
    <source>
        <dbReference type="Proteomes" id="UP001500466"/>
    </source>
</evidence>